<dbReference type="Gene3D" id="1.10.443.10">
    <property type="entry name" value="Intergrase catalytic core"/>
    <property type="match status" value="1"/>
</dbReference>
<dbReference type="InterPro" id="IPR050090">
    <property type="entry name" value="Tyrosine_recombinase_XerCD"/>
</dbReference>
<evidence type="ECO:0000313" key="9">
    <source>
        <dbReference type="EMBL" id="PEN09538.1"/>
    </source>
</evidence>
<evidence type="ECO:0000259" key="8">
    <source>
        <dbReference type="PROSITE" id="PS51900"/>
    </source>
</evidence>
<dbReference type="Proteomes" id="UP000221024">
    <property type="component" value="Unassembled WGS sequence"/>
</dbReference>
<accession>A0A2H3PB96</accession>
<evidence type="ECO:0000256" key="1">
    <source>
        <dbReference type="ARBA" id="ARBA00008857"/>
    </source>
</evidence>
<proteinExistence type="inferred from homology"/>
<dbReference type="RefSeq" id="WP_098060936.1">
    <property type="nucleotide sequence ID" value="NZ_PDEP01000001.1"/>
</dbReference>
<sequence>MEPSNAEPDGAEPSSSAGPKPPSEPPETPPTTDTGQQIAPTSTGADNETDDLVPVIPDSGDSAGISPGDAPLVHTSIKESTDLLSMYLTRYERPETQRAYKNDIVQFFGTDEVVLPLARKATFMHVNRHIRNLEEDDRAASTIQRRVSAIRGFFDWLVALELIPRNPADAALIRKTRRANASDRSITFLSRAQSKRLLRATQEAGEASHRDHALLLVLLHCVLRRSEAAAMDVEHIRPLGHYWVLDLPDTKGGTDQYVKIPAHVVDVIDDMKSHYGIEEGPLWRSFSNRNRGDRITGDAIYRIVRRTAERADLPDIGAHALRHTGCTLALESGATIEQVKTHARHKDIDTTMAYIHQRDKLRDSAADRINL</sequence>
<gene>
    <name evidence="9" type="ORF">CRI93_02060</name>
</gene>
<evidence type="ECO:0000256" key="3">
    <source>
        <dbReference type="ARBA" id="ARBA00023125"/>
    </source>
</evidence>
<dbReference type="InterPro" id="IPR004107">
    <property type="entry name" value="Integrase_SAM-like_N"/>
</dbReference>
<dbReference type="Pfam" id="PF02899">
    <property type="entry name" value="Phage_int_SAM_1"/>
    <property type="match status" value="1"/>
</dbReference>
<dbReference type="Gene3D" id="1.10.150.130">
    <property type="match status" value="1"/>
</dbReference>
<evidence type="ECO:0000256" key="4">
    <source>
        <dbReference type="ARBA" id="ARBA00023172"/>
    </source>
</evidence>
<evidence type="ECO:0000256" key="6">
    <source>
        <dbReference type="SAM" id="MobiDB-lite"/>
    </source>
</evidence>
<dbReference type="GO" id="GO:0003677">
    <property type="term" value="F:DNA binding"/>
    <property type="evidence" value="ECO:0007669"/>
    <property type="project" value="UniProtKB-UniRule"/>
</dbReference>
<dbReference type="SUPFAM" id="SSF56349">
    <property type="entry name" value="DNA breaking-rejoining enzymes"/>
    <property type="match status" value="1"/>
</dbReference>
<protein>
    <submittedName>
        <fullName evidence="9">Integrase</fullName>
    </submittedName>
</protein>
<dbReference type="AlphaFoldDB" id="A0A2H3PB96"/>
<organism evidence="9 10">
    <name type="scientific">Longimonas halophila</name>
    <dbReference type="NCBI Taxonomy" id="1469170"/>
    <lineage>
        <taxon>Bacteria</taxon>
        <taxon>Pseudomonadati</taxon>
        <taxon>Rhodothermota</taxon>
        <taxon>Rhodothermia</taxon>
        <taxon>Rhodothermales</taxon>
        <taxon>Salisaetaceae</taxon>
        <taxon>Longimonas</taxon>
    </lineage>
</organism>
<keyword evidence="10" id="KW-1185">Reference proteome</keyword>
<feature type="compositionally biased region" description="Polar residues" evidence="6">
    <location>
        <begin position="33"/>
        <end position="46"/>
    </location>
</feature>
<feature type="compositionally biased region" description="Pro residues" evidence="6">
    <location>
        <begin position="19"/>
        <end position="29"/>
    </location>
</feature>
<reference evidence="9 10" key="1">
    <citation type="submission" date="2017-10" db="EMBL/GenBank/DDBJ databases">
        <title>Draft genome of Longimonas halophila.</title>
        <authorList>
            <person name="Goh K.M."/>
            <person name="Shamsir M.S."/>
            <person name="Lim S.W."/>
        </authorList>
    </citation>
    <scope>NUCLEOTIDE SEQUENCE [LARGE SCALE GENOMIC DNA]</scope>
    <source>
        <strain evidence="9 10">KCTC 42399</strain>
    </source>
</reference>
<evidence type="ECO:0000259" key="7">
    <source>
        <dbReference type="PROSITE" id="PS51898"/>
    </source>
</evidence>
<dbReference type="InterPro" id="IPR013762">
    <property type="entry name" value="Integrase-like_cat_sf"/>
</dbReference>
<evidence type="ECO:0000256" key="5">
    <source>
        <dbReference type="PROSITE-ProRule" id="PRU01248"/>
    </source>
</evidence>
<dbReference type="InterPro" id="IPR044068">
    <property type="entry name" value="CB"/>
</dbReference>
<dbReference type="PANTHER" id="PTHR30349">
    <property type="entry name" value="PHAGE INTEGRASE-RELATED"/>
    <property type="match status" value="1"/>
</dbReference>
<dbReference type="InterPro" id="IPR010998">
    <property type="entry name" value="Integrase_recombinase_N"/>
</dbReference>
<dbReference type="PROSITE" id="PS51898">
    <property type="entry name" value="TYR_RECOMBINASE"/>
    <property type="match status" value="1"/>
</dbReference>
<name>A0A2H3PB96_9BACT</name>
<keyword evidence="4" id="KW-0233">DNA recombination</keyword>
<keyword evidence="2" id="KW-0229">DNA integration</keyword>
<comment type="similarity">
    <text evidence="1">Belongs to the 'phage' integrase family.</text>
</comment>
<dbReference type="InterPro" id="IPR002104">
    <property type="entry name" value="Integrase_catalytic"/>
</dbReference>
<dbReference type="InterPro" id="IPR011010">
    <property type="entry name" value="DNA_brk_join_enz"/>
</dbReference>
<dbReference type="PANTHER" id="PTHR30349:SF41">
    <property type="entry name" value="INTEGRASE_RECOMBINASE PROTEIN MJ0367-RELATED"/>
    <property type="match status" value="1"/>
</dbReference>
<dbReference type="GO" id="GO:0015074">
    <property type="term" value="P:DNA integration"/>
    <property type="evidence" value="ECO:0007669"/>
    <property type="project" value="UniProtKB-KW"/>
</dbReference>
<dbReference type="OrthoDB" id="1493636at2"/>
<dbReference type="PROSITE" id="PS51900">
    <property type="entry name" value="CB"/>
    <property type="match status" value="1"/>
</dbReference>
<feature type="domain" description="Core-binding (CB)" evidence="8">
    <location>
        <begin position="78"/>
        <end position="158"/>
    </location>
</feature>
<evidence type="ECO:0000256" key="2">
    <source>
        <dbReference type="ARBA" id="ARBA00022908"/>
    </source>
</evidence>
<comment type="caution">
    <text evidence="9">The sequence shown here is derived from an EMBL/GenBank/DDBJ whole genome shotgun (WGS) entry which is preliminary data.</text>
</comment>
<evidence type="ECO:0000313" key="10">
    <source>
        <dbReference type="Proteomes" id="UP000221024"/>
    </source>
</evidence>
<keyword evidence="3 5" id="KW-0238">DNA-binding</keyword>
<dbReference type="GO" id="GO:0006310">
    <property type="term" value="P:DNA recombination"/>
    <property type="evidence" value="ECO:0007669"/>
    <property type="project" value="UniProtKB-KW"/>
</dbReference>
<dbReference type="EMBL" id="PDEP01000001">
    <property type="protein sequence ID" value="PEN09538.1"/>
    <property type="molecule type" value="Genomic_DNA"/>
</dbReference>
<feature type="domain" description="Tyr recombinase" evidence="7">
    <location>
        <begin position="184"/>
        <end position="367"/>
    </location>
</feature>
<dbReference type="Pfam" id="PF00589">
    <property type="entry name" value="Phage_integrase"/>
    <property type="match status" value="1"/>
</dbReference>
<feature type="region of interest" description="Disordered" evidence="6">
    <location>
        <begin position="1"/>
        <end position="73"/>
    </location>
</feature>